<evidence type="ECO:0000256" key="10">
    <source>
        <dbReference type="ARBA" id="ARBA00022989"/>
    </source>
</evidence>
<dbReference type="InterPro" id="IPR013656">
    <property type="entry name" value="PAS_4"/>
</dbReference>
<comment type="subcellular location">
    <subcellularLocation>
        <location evidence="2">Membrane</location>
        <topology evidence="2">Multi-pass membrane protein</topology>
    </subcellularLocation>
</comment>
<evidence type="ECO:0000256" key="4">
    <source>
        <dbReference type="ARBA" id="ARBA00022553"/>
    </source>
</evidence>
<feature type="domain" description="Histidine kinase" evidence="14">
    <location>
        <begin position="242"/>
        <end position="467"/>
    </location>
</feature>
<evidence type="ECO:0000256" key="12">
    <source>
        <dbReference type="ARBA" id="ARBA00023136"/>
    </source>
</evidence>
<dbReference type="InterPro" id="IPR000014">
    <property type="entry name" value="PAS"/>
</dbReference>
<evidence type="ECO:0000256" key="6">
    <source>
        <dbReference type="ARBA" id="ARBA00022692"/>
    </source>
</evidence>
<dbReference type="InterPro" id="IPR003594">
    <property type="entry name" value="HATPase_dom"/>
</dbReference>
<protein>
    <recommendedName>
        <fullName evidence="3">histidine kinase</fullName>
        <ecNumber evidence="3">2.7.13.3</ecNumber>
    </recommendedName>
</protein>
<dbReference type="EC" id="2.7.13.3" evidence="3"/>
<feature type="transmembrane region" description="Helical" evidence="13">
    <location>
        <begin position="37"/>
        <end position="56"/>
    </location>
</feature>
<accession>A0ABX1VAR8</accession>
<evidence type="ECO:0000256" key="1">
    <source>
        <dbReference type="ARBA" id="ARBA00000085"/>
    </source>
</evidence>
<dbReference type="InterPro" id="IPR005467">
    <property type="entry name" value="His_kinase_dom"/>
</dbReference>
<keyword evidence="6 13" id="KW-0812">Transmembrane</keyword>
<dbReference type="PROSITE" id="PS50109">
    <property type="entry name" value="HIS_KIN"/>
    <property type="match status" value="1"/>
</dbReference>
<evidence type="ECO:0000256" key="8">
    <source>
        <dbReference type="ARBA" id="ARBA00022777"/>
    </source>
</evidence>
<dbReference type="InterPro" id="IPR050351">
    <property type="entry name" value="BphY/WalK/GraS-like"/>
</dbReference>
<keyword evidence="7" id="KW-0547">Nucleotide-binding</keyword>
<keyword evidence="5 16" id="KW-0808">Transferase</keyword>
<dbReference type="Gene3D" id="3.30.450.20">
    <property type="entry name" value="PAS domain"/>
    <property type="match status" value="1"/>
</dbReference>
<dbReference type="Pfam" id="PF08448">
    <property type="entry name" value="PAS_4"/>
    <property type="match status" value="1"/>
</dbReference>
<sequence>MSDSTPPRPLAAEWPALLPWLAPVAVGIAGLTSSSAGLRLTAGAALLIGAAIAAWMQIAGRARRDRELADLANDLRRGTAPPLPLLDPSEPEPDLRAAVRAVFERKNQLDAALFELTEDRDRLFAALEGMSEGVLAVDRDERLLLVNRAAAALLRLPRGDLKGRPVWEVVRRSAVTDACETVLSGEGRYDAEFEVEHATLALRADPLPGVAALKGAAGVVLQIRDVTELRRLESVRRDFVSNVSHELKTPIAAISALAETLLDGPLEGPPIARRFLADIEGHADRLHDLVVDVIRLARVESGRDVFDVRRLPVGPVVEDVLRGLRAAATKAEVRLSAVPPPQPAYVRADADALATVLDNLLTNALRHTPPGGRVTVDWNSDAGSEVGEDGPTVKLRVIDTGEGIPAEHLGRVFQRFHRVDPARSREKGGTGLGLAIVKQMLAVFDGSVAVESVVGEGATFTVTLPSA</sequence>
<gene>
    <name evidence="16" type="primary">sasA_3</name>
    <name evidence="16" type="ORF">LzC2_10290</name>
</gene>
<dbReference type="InterPro" id="IPR004358">
    <property type="entry name" value="Sig_transdc_His_kin-like_C"/>
</dbReference>
<keyword evidence="17" id="KW-1185">Reference proteome</keyword>
<keyword evidence="11" id="KW-0902">Two-component regulatory system</keyword>
<dbReference type="Pfam" id="PF02518">
    <property type="entry name" value="HATPase_c"/>
    <property type="match status" value="1"/>
</dbReference>
<dbReference type="Pfam" id="PF00512">
    <property type="entry name" value="HisKA"/>
    <property type="match status" value="1"/>
</dbReference>
<dbReference type="InterPro" id="IPR036097">
    <property type="entry name" value="HisK_dim/P_sf"/>
</dbReference>
<dbReference type="GO" id="GO:0016740">
    <property type="term" value="F:transferase activity"/>
    <property type="evidence" value="ECO:0007669"/>
    <property type="project" value="UniProtKB-KW"/>
</dbReference>
<keyword evidence="10 13" id="KW-1133">Transmembrane helix</keyword>
<dbReference type="PROSITE" id="PS50112">
    <property type="entry name" value="PAS"/>
    <property type="match status" value="1"/>
</dbReference>
<dbReference type="SMART" id="SM00091">
    <property type="entry name" value="PAS"/>
    <property type="match status" value="1"/>
</dbReference>
<evidence type="ECO:0000256" key="7">
    <source>
        <dbReference type="ARBA" id="ARBA00022741"/>
    </source>
</evidence>
<dbReference type="SUPFAM" id="SSF55874">
    <property type="entry name" value="ATPase domain of HSP90 chaperone/DNA topoisomerase II/histidine kinase"/>
    <property type="match status" value="1"/>
</dbReference>
<dbReference type="CDD" id="cd00130">
    <property type="entry name" value="PAS"/>
    <property type="match status" value="1"/>
</dbReference>
<evidence type="ECO:0000259" key="14">
    <source>
        <dbReference type="PROSITE" id="PS50109"/>
    </source>
</evidence>
<dbReference type="SMART" id="SM00387">
    <property type="entry name" value="HATPase_c"/>
    <property type="match status" value="1"/>
</dbReference>
<evidence type="ECO:0000256" key="2">
    <source>
        <dbReference type="ARBA" id="ARBA00004141"/>
    </source>
</evidence>
<dbReference type="PANTHER" id="PTHR42878">
    <property type="entry name" value="TWO-COMPONENT HISTIDINE KINASE"/>
    <property type="match status" value="1"/>
</dbReference>
<evidence type="ECO:0000256" key="13">
    <source>
        <dbReference type="SAM" id="Phobius"/>
    </source>
</evidence>
<dbReference type="PRINTS" id="PR00344">
    <property type="entry name" value="BCTRLSENSOR"/>
</dbReference>
<dbReference type="Proteomes" id="UP000609651">
    <property type="component" value="Unassembled WGS sequence"/>
</dbReference>
<dbReference type="InterPro" id="IPR035965">
    <property type="entry name" value="PAS-like_dom_sf"/>
</dbReference>
<dbReference type="SUPFAM" id="SSF55785">
    <property type="entry name" value="PYP-like sensor domain (PAS domain)"/>
    <property type="match status" value="1"/>
</dbReference>
<proteinExistence type="predicted"/>
<keyword evidence="12 13" id="KW-0472">Membrane</keyword>
<keyword evidence="9" id="KW-0067">ATP-binding</keyword>
<dbReference type="InterPro" id="IPR003661">
    <property type="entry name" value="HisK_dim/P_dom"/>
</dbReference>
<reference evidence="16 17" key="1">
    <citation type="journal article" date="2020" name="Syst. Appl. Microbiol.">
        <title>Alienimonas chondri sp. nov., a novel planctomycete isolated from the biofilm of the red alga Chondrus crispus.</title>
        <authorList>
            <person name="Vitorino I."/>
            <person name="Albuquerque L."/>
            <person name="Wiegand S."/>
            <person name="Kallscheuer N."/>
            <person name="da Costa M.S."/>
            <person name="Lobo-da-Cunha A."/>
            <person name="Jogler C."/>
            <person name="Lage O.M."/>
        </authorList>
    </citation>
    <scope>NUCLEOTIDE SEQUENCE [LARGE SCALE GENOMIC DNA]</scope>
    <source>
        <strain evidence="16 17">LzC2</strain>
    </source>
</reference>
<dbReference type="NCBIfam" id="TIGR00229">
    <property type="entry name" value="sensory_box"/>
    <property type="match status" value="1"/>
</dbReference>
<dbReference type="Gene3D" id="3.30.565.10">
    <property type="entry name" value="Histidine kinase-like ATPase, C-terminal domain"/>
    <property type="match status" value="1"/>
</dbReference>
<evidence type="ECO:0000259" key="15">
    <source>
        <dbReference type="PROSITE" id="PS50112"/>
    </source>
</evidence>
<comment type="catalytic activity">
    <reaction evidence="1">
        <text>ATP + protein L-histidine = ADP + protein N-phospho-L-histidine.</text>
        <dbReference type="EC" id="2.7.13.3"/>
    </reaction>
</comment>
<feature type="domain" description="PAS" evidence="15">
    <location>
        <begin position="119"/>
        <end position="170"/>
    </location>
</feature>
<evidence type="ECO:0000256" key="5">
    <source>
        <dbReference type="ARBA" id="ARBA00022679"/>
    </source>
</evidence>
<keyword evidence="4" id="KW-0597">Phosphoprotein</keyword>
<evidence type="ECO:0000313" key="17">
    <source>
        <dbReference type="Proteomes" id="UP000609651"/>
    </source>
</evidence>
<evidence type="ECO:0000313" key="16">
    <source>
        <dbReference type="EMBL" id="NNJ24967.1"/>
    </source>
</evidence>
<evidence type="ECO:0000256" key="9">
    <source>
        <dbReference type="ARBA" id="ARBA00022840"/>
    </source>
</evidence>
<evidence type="ECO:0000256" key="3">
    <source>
        <dbReference type="ARBA" id="ARBA00012438"/>
    </source>
</evidence>
<keyword evidence="8" id="KW-0418">Kinase</keyword>
<dbReference type="SMART" id="SM00388">
    <property type="entry name" value="HisKA"/>
    <property type="match status" value="1"/>
</dbReference>
<dbReference type="CDD" id="cd00082">
    <property type="entry name" value="HisKA"/>
    <property type="match status" value="1"/>
</dbReference>
<comment type="caution">
    <text evidence="16">The sequence shown here is derived from an EMBL/GenBank/DDBJ whole genome shotgun (WGS) entry which is preliminary data.</text>
</comment>
<evidence type="ECO:0000256" key="11">
    <source>
        <dbReference type="ARBA" id="ARBA00023012"/>
    </source>
</evidence>
<dbReference type="EMBL" id="WTPX01000021">
    <property type="protein sequence ID" value="NNJ24967.1"/>
    <property type="molecule type" value="Genomic_DNA"/>
</dbReference>
<name>A0ABX1VAR8_9PLAN</name>
<dbReference type="InterPro" id="IPR036890">
    <property type="entry name" value="HATPase_C_sf"/>
</dbReference>
<feature type="transmembrane region" description="Helical" evidence="13">
    <location>
        <begin position="12"/>
        <end position="31"/>
    </location>
</feature>
<organism evidence="16 17">
    <name type="scientific">Alienimonas chondri</name>
    <dbReference type="NCBI Taxonomy" id="2681879"/>
    <lineage>
        <taxon>Bacteria</taxon>
        <taxon>Pseudomonadati</taxon>
        <taxon>Planctomycetota</taxon>
        <taxon>Planctomycetia</taxon>
        <taxon>Planctomycetales</taxon>
        <taxon>Planctomycetaceae</taxon>
        <taxon>Alienimonas</taxon>
    </lineage>
</organism>
<dbReference type="RefSeq" id="WP_171184471.1">
    <property type="nucleotide sequence ID" value="NZ_WTPX01000021.1"/>
</dbReference>
<dbReference type="Gene3D" id="1.10.287.130">
    <property type="match status" value="1"/>
</dbReference>
<dbReference type="PANTHER" id="PTHR42878:SF7">
    <property type="entry name" value="SENSOR HISTIDINE KINASE GLRK"/>
    <property type="match status" value="1"/>
</dbReference>
<dbReference type="SUPFAM" id="SSF47384">
    <property type="entry name" value="Homodimeric domain of signal transducing histidine kinase"/>
    <property type="match status" value="1"/>
</dbReference>